<dbReference type="EC" id="5.2.1.8" evidence="2"/>
<name>A0A8H6FA14_9LECA</name>
<dbReference type="PROSITE" id="PS50005">
    <property type="entry name" value="TPR"/>
    <property type="match status" value="1"/>
</dbReference>
<keyword evidence="5" id="KW-0802">TPR repeat</keyword>
<dbReference type="AlphaFoldDB" id="A0A8H6FA14"/>
<accession>A0A8H6FA14</accession>
<evidence type="ECO:0000313" key="7">
    <source>
        <dbReference type="Proteomes" id="UP000593566"/>
    </source>
</evidence>
<evidence type="ECO:0000313" key="6">
    <source>
        <dbReference type="EMBL" id="KAF6220476.1"/>
    </source>
</evidence>
<dbReference type="GeneID" id="59331320"/>
<protein>
    <recommendedName>
        <fullName evidence="2">peptidylprolyl isomerase</fullName>
        <ecNumber evidence="2">5.2.1.8</ecNumber>
    </recommendedName>
</protein>
<dbReference type="GO" id="GO:0003755">
    <property type="term" value="F:peptidyl-prolyl cis-trans isomerase activity"/>
    <property type="evidence" value="ECO:0007669"/>
    <property type="project" value="UniProtKB-EC"/>
</dbReference>
<evidence type="ECO:0000256" key="1">
    <source>
        <dbReference type="ARBA" id="ARBA00000971"/>
    </source>
</evidence>
<dbReference type="Proteomes" id="UP000593566">
    <property type="component" value="Unassembled WGS sequence"/>
</dbReference>
<keyword evidence="3" id="KW-0697">Rotamase</keyword>
<proteinExistence type="predicted"/>
<feature type="repeat" description="TPR" evidence="5">
    <location>
        <begin position="764"/>
        <end position="797"/>
    </location>
</feature>
<organism evidence="6 7">
    <name type="scientific">Letharia lupina</name>
    <dbReference type="NCBI Taxonomy" id="560253"/>
    <lineage>
        <taxon>Eukaryota</taxon>
        <taxon>Fungi</taxon>
        <taxon>Dikarya</taxon>
        <taxon>Ascomycota</taxon>
        <taxon>Pezizomycotina</taxon>
        <taxon>Lecanoromycetes</taxon>
        <taxon>OSLEUM clade</taxon>
        <taxon>Lecanoromycetidae</taxon>
        <taxon>Lecanorales</taxon>
        <taxon>Lecanorineae</taxon>
        <taxon>Parmeliaceae</taxon>
        <taxon>Letharia</taxon>
    </lineage>
</organism>
<dbReference type="SUPFAM" id="SSF48452">
    <property type="entry name" value="TPR-like"/>
    <property type="match status" value="2"/>
</dbReference>
<dbReference type="Gene3D" id="1.25.40.10">
    <property type="entry name" value="Tetratricopeptide repeat domain"/>
    <property type="match status" value="2"/>
</dbReference>
<comment type="caution">
    <text evidence="6">The sequence shown here is derived from an EMBL/GenBank/DDBJ whole genome shotgun (WGS) entry which is preliminary data.</text>
</comment>
<evidence type="ECO:0000256" key="5">
    <source>
        <dbReference type="PROSITE-ProRule" id="PRU00339"/>
    </source>
</evidence>
<comment type="catalytic activity">
    <reaction evidence="1">
        <text>[protein]-peptidylproline (omega=180) = [protein]-peptidylproline (omega=0)</text>
        <dbReference type="Rhea" id="RHEA:16237"/>
        <dbReference type="Rhea" id="RHEA-COMP:10747"/>
        <dbReference type="Rhea" id="RHEA-COMP:10748"/>
        <dbReference type="ChEBI" id="CHEBI:83833"/>
        <dbReference type="ChEBI" id="CHEBI:83834"/>
        <dbReference type="EC" id="5.2.1.8"/>
    </reaction>
</comment>
<dbReference type="InterPro" id="IPR050754">
    <property type="entry name" value="FKBP4/5/8-like"/>
</dbReference>
<dbReference type="InterPro" id="IPR019734">
    <property type="entry name" value="TPR_rpt"/>
</dbReference>
<gene>
    <name evidence="6" type="ORF">HO133_002908</name>
</gene>
<dbReference type="PANTHER" id="PTHR46512:SF9">
    <property type="entry name" value="PEPTIDYLPROLYL ISOMERASE"/>
    <property type="match status" value="1"/>
</dbReference>
<reference evidence="6 7" key="1">
    <citation type="journal article" date="2020" name="Genomics">
        <title>Complete, high-quality genomes from long-read metagenomic sequencing of two wolf lichen thalli reveals enigmatic genome architecture.</title>
        <authorList>
            <person name="McKenzie S.K."/>
            <person name="Walston R.F."/>
            <person name="Allen J.L."/>
        </authorList>
    </citation>
    <scope>NUCLEOTIDE SEQUENCE [LARGE SCALE GENOMIC DNA]</scope>
    <source>
        <strain evidence="6">WasteWater1</strain>
    </source>
</reference>
<evidence type="ECO:0000256" key="4">
    <source>
        <dbReference type="ARBA" id="ARBA00023235"/>
    </source>
</evidence>
<keyword evidence="4" id="KW-0413">Isomerase</keyword>
<dbReference type="InterPro" id="IPR011990">
    <property type="entry name" value="TPR-like_helical_dom_sf"/>
</dbReference>
<evidence type="ECO:0000256" key="2">
    <source>
        <dbReference type="ARBA" id="ARBA00013194"/>
    </source>
</evidence>
<sequence>MSDTSGSCLFLGLPLEIREQIYGYLLTTKSTKEYVLHKAPRLGRRNPREVNPSSQHRPGHVYRFQTAILRTNRQINKEAEHVFYGWNQFVSISHNCNVMKAFNHLQEISKKEGIKKFFERRGFPVLAIDQTARDFKHYAMDVFFGQFPTAPTSASLEYWWTNGKRSENDWRQKNMFMIACDDLQQLCKVILEVHHCVYRRARFPSRDHTILLVDVINRGDRLRRCLKDGSIPVDIRVKRLLEPFRRLHSIGRVIIAGRMNEQYRSEIVASIMREPPTVEDLINTACATKAEGDEAFRNKDFYASISAYEKAYSDIEAGHQPSSRFALVAKGKYEGVLVSSAKEHLLFTLRLDIVAALLQLRECQHAQNWGRVELYTHKDVISDAEFARIWHLRSQASRGLGHYEVAYHELVQAVATHPDNKDMAADLGNMTANVLKSSAVTLTWASSSGIPSRIKRNLGCSHLYDLQPAILRTNKQINKESRRVLYNENLFVLVKYPQGFGLDEVLTQDLTLLAAKEDDVRCFRSDLLISLHVDLCLPGIESQIVIAANELPVFCRLLKRFDDKISGFLSRLILSLGVFPSYTLDVDASAHMRKSSRVSWKPRPLLQQRKLLEPFAGLHSMTNLKIADMDGKTQYINVKLMEDVKKRASRAPYSMEEVLDTSAKINEKGNEAFRAGDFALAQSLYESALVAREDGSRYLEEGELAGQTHLLQATGLLGFRIGSNLVAALLRLQQWTAAHEKATTVINMVEKIGKNIVFEPGALAKLYHRRALASQGMGKMARAVKEIQEALSFDPKNTQMKAKLKEWKLQSKDPNQVQAALKALTM</sequence>
<dbReference type="EMBL" id="JACCJB010000016">
    <property type="protein sequence ID" value="KAF6220476.1"/>
    <property type="molecule type" value="Genomic_DNA"/>
</dbReference>
<dbReference type="Pfam" id="PF13181">
    <property type="entry name" value="TPR_8"/>
    <property type="match status" value="1"/>
</dbReference>
<evidence type="ECO:0000256" key="3">
    <source>
        <dbReference type="ARBA" id="ARBA00023110"/>
    </source>
</evidence>
<keyword evidence="7" id="KW-1185">Reference proteome</keyword>
<dbReference type="SMART" id="SM00028">
    <property type="entry name" value="TPR"/>
    <property type="match status" value="2"/>
</dbReference>
<dbReference type="RefSeq" id="XP_037149911.1">
    <property type="nucleotide sequence ID" value="XM_037293833.1"/>
</dbReference>
<dbReference type="PANTHER" id="PTHR46512">
    <property type="entry name" value="PEPTIDYLPROLYL ISOMERASE"/>
    <property type="match status" value="1"/>
</dbReference>